<dbReference type="EMBL" id="GDHF01030871">
    <property type="protein sequence ID" value="JAI21443.1"/>
    <property type="molecule type" value="Transcribed_RNA"/>
</dbReference>
<feature type="compositionally biased region" description="Low complexity" evidence="1">
    <location>
        <begin position="385"/>
        <end position="401"/>
    </location>
</feature>
<dbReference type="SUPFAM" id="SSF49562">
    <property type="entry name" value="C2 domain (Calcium/lipid-binding domain, CaLB)"/>
    <property type="match status" value="1"/>
</dbReference>
<dbReference type="GO" id="GO:0034451">
    <property type="term" value="C:centriolar satellite"/>
    <property type="evidence" value="ECO:0007669"/>
    <property type="project" value="TreeGrafter"/>
</dbReference>
<feature type="domain" description="C2" evidence="2">
    <location>
        <begin position="725"/>
        <end position="877"/>
    </location>
</feature>
<dbReference type="OrthoDB" id="79771at2759"/>
<reference evidence="3" key="1">
    <citation type="submission" date="2015-06" db="EMBL/GenBank/DDBJ databases">
        <authorList>
            <person name="Hoefler B.C."/>
            <person name="Straight P.D."/>
        </authorList>
    </citation>
    <scope>NUCLEOTIDE SEQUENCE</scope>
</reference>
<sequence length="1075" mass="118881">MLFAACTAAAPNPLQHTAHVANNLGQQQLTSLQQLKDQHAMSLSSSSSSSAMQTPAQMSPQHQVAATGNSAAAVAAAVAARANEEAKEAMRKLDATLVAYLAGETKLQSKQLEPELELDLNSQNESNVDDNEEYVLEEFAEPLVETVENITREELQLFRRIKSMKLQLEALTLEPEGTKRMELLQNDTRPIFTVECQLSHELIQNLPRYEMFHIMQFESEKFQSLTQCTRFGQEAQRDINLTPLIDELDNTLNGNGNGNAAAAFDAPNFGRIHFAVWWREPGTCLNEMLGMGVFELRELYDAALLEQCKRITIQRRGVPLANIYLKINLLLCTLADTNNNNNAADLSYEAALQAMKQQPGGGNKRKGGSGKSAAQSLASDAAAAANTSATSSNTTAKQANTKDNNNEKVGTSTGFKEETLKIRLLTGLICATKVKYLEDTAEKQFDLMCERFWRAQPSTANAKGASQFYYQEQFSILRDTNFLNHVRTKYLRILIYQHLLSKVFADGNGNMEELAKLDPWGLVLLPLQKFYIAFSNDDMANRMIKEKMPVISFDAWATIYGSDGKAKGEIKCLLAMGSEQQINELKKQRDIRPIHSDIFNNLGANCDNPLFGTIRMPTNNCKHALAHTDKQNSIRATVELMEMLQDALQKNHKANESNEVPGTSPSPPLATKMSKLSTETAPSCIEDDAPSTSQAAAGLAQPSSATCTTDAAVAESNKPMKKSLKFELTINCAVGLTLNPGDRCKPGSKECKRSISKRFPPGEPPSTYVTFQANDCVGSSGCYNSHEGNVYATKVVVRSLVPHWLQTFTVTVDWEYLTNLRKSFVLKLWKKANVPSANDSDTSTTTELVPTPNDDAIIGYTTLDLNMFRKGLHLAGVFNVFDFNGRITGRLELQAKPADDWYVEYMMEQLWQTTHKQQPNMLNKTITPAGAAATSNYNAATITLPDAAAAHDSKVDAEIYEMGKSLKISHLNLNEAVNIQYKDLTQISERLRARLTDVTGTDLSDVFNMDTLNDYQPLNELDQDVEMDCDFYEFQRDINDPSAAATDIDISEKSDKNEKNDLIKTVPGATDPAID</sequence>
<dbReference type="GO" id="GO:0060271">
    <property type="term" value="P:cilium assembly"/>
    <property type="evidence" value="ECO:0007669"/>
    <property type="project" value="TreeGrafter"/>
</dbReference>
<feature type="region of interest" description="Disordered" evidence="1">
    <location>
        <begin position="651"/>
        <end position="701"/>
    </location>
</feature>
<dbReference type="InterPro" id="IPR000008">
    <property type="entry name" value="C2_dom"/>
</dbReference>
<feature type="compositionally biased region" description="Polar residues" evidence="1">
    <location>
        <begin position="51"/>
        <end position="62"/>
    </location>
</feature>
<dbReference type="SMART" id="SM00239">
    <property type="entry name" value="C2"/>
    <property type="match status" value="1"/>
</dbReference>
<dbReference type="InterPro" id="IPR035892">
    <property type="entry name" value="C2_domain_sf"/>
</dbReference>
<organism evidence="3">
    <name type="scientific">Bactrocera latifrons</name>
    <name type="common">Malaysian fruit fly</name>
    <name type="synonym">Chaetodacus latifrons</name>
    <dbReference type="NCBI Taxonomy" id="174628"/>
    <lineage>
        <taxon>Eukaryota</taxon>
        <taxon>Metazoa</taxon>
        <taxon>Ecdysozoa</taxon>
        <taxon>Arthropoda</taxon>
        <taxon>Hexapoda</taxon>
        <taxon>Insecta</taxon>
        <taxon>Pterygota</taxon>
        <taxon>Neoptera</taxon>
        <taxon>Endopterygota</taxon>
        <taxon>Diptera</taxon>
        <taxon>Brachycera</taxon>
        <taxon>Muscomorpha</taxon>
        <taxon>Tephritoidea</taxon>
        <taxon>Tephritidae</taxon>
        <taxon>Bactrocera</taxon>
        <taxon>Bactrocera</taxon>
    </lineage>
</organism>
<evidence type="ECO:0000313" key="3">
    <source>
        <dbReference type="EMBL" id="JAI21443.1"/>
    </source>
</evidence>
<evidence type="ECO:0000259" key="2">
    <source>
        <dbReference type="SMART" id="SM00239"/>
    </source>
</evidence>
<accession>A0A0K8U4H0</accession>
<feature type="region of interest" description="Disordered" evidence="1">
    <location>
        <begin position="385"/>
        <end position="411"/>
    </location>
</feature>
<protein>
    <recommendedName>
        <fullName evidence="2">C2 domain-containing protein</fullName>
    </recommendedName>
</protein>
<name>A0A0K8U4H0_BACLA</name>
<dbReference type="GO" id="GO:0061511">
    <property type="term" value="P:centriole elongation"/>
    <property type="evidence" value="ECO:0007669"/>
    <property type="project" value="TreeGrafter"/>
</dbReference>
<feature type="compositionally biased region" description="Polar residues" evidence="1">
    <location>
        <begin position="690"/>
        <end position="701"/>
    </location>
</feature>
<evidence type="ECO:0000256" key="1">
    <source>
        <dbReference type="SAM" id="MobiDB-lite"/>
    </source>
</evidence>
<dbReference type="GO" id="GO:0005814">
    <property type="term" value="C:centriole"/>
    <property type="evidence" value="ECO:0007669"/>
    <property type="project" value="TreeGrafter"/>
</dbReference>
<dbReference type="GO" id="GO:0071539">
    <property type="term" value="P:protein localization to centrosome"/>
    <property type="evidence" value="ECO:0007669"/>
    <property type="project" value="TreeGrafter"/>
</dbReference>
<dbReference type="PANTHER" id="PTHR21254:SF1">
    <property type="entry name" value="C2 DOMAIN-CONTAINING PROTEIN 3"/>
    <property type="match status" value="1"/>
</dbReference>
<proteinExistence type="predicted"/>
<dbReference type="AlphaFoldDB" id="A0A0K8U4H0"/>
<dbReference type="PANTHER" id="PTHR21254">
    <property type="entry name" value="C2 DOMAIN-CONTAINING PROTEIN 3"/>
    <property type="match status" value="1"/>
</dbReference>
<gene>
    <name evidence="3" type="ORF">c0_g2_i1</name>
</gene>
<feature type="region of interest" description="Disordered" evidence="1">
    <location>
        <begin position="1043"/>
        <end position="1075"/>
    </location>
</feature>
<feature type="region of interest" description="Disordered" evidence="1">
    <location>
        <begin position="35"/>
        <end position="65"/>
    </location>
</feature>
<feature type="compositionally biased region" description="Basic and acidic residues" evidence="1">
    <location>
        <begin position="1050"/>
        <end position="1062"/>
    </location>
</feature>